<protein>
    <recommendedName>
        <fullName evidence="2">PLAT domain-containing protein</fullName>
    </recommendedName>
</protein>
<sequence>MATYTVRVSTGQGLAASTCSAISITLVGAHGESPKHRLDHQGKDFAPGAVDEYQVPSAQCLGPIVLIRLHKEPHSFFPPDSWLCDRVQVTSPEGDTYRFPCYRWIEGYRTVELREGAGGFPKPIPPLRTRAHRPCLQGFVKLGLKNL</sequence>
<dbReference type="CDD" id="cd01753">
    <property type="entry name" value="PLAT_LOX"/>
    <property type="match status" value="1"/>
</dbReference>
<reference evidence="3" key="2">
    <citation type="submission" date="2025-09" db="UniProtKB">
        <authorList>
            <consortium name="Ensembl"/>
        </authorList>
    </citation>
    <scope>IDENTIFICATION</scope>
</reference>
<dbReference type="SMART" id="SM00308">
    <property type="entry name" value="LH2"/>
    <property type="match status" value="1"/>
</dbReference>
<dbReference type="InterPro" id="IPR052970">
    <property type="entry name" value="Inner_ear_hair_cell_LOXHD"/>
</dbReference>
<dbReference type="AlphaFoldDB" id="A0A8C3S6G4"/>
<evidence type="ECO:0000313" key="3">
    <source>
        <dbReference type="Ensembl" id="ENSCSRP00000008450.1"/>
    </source>
</evidence>
<dbReference type="Pfam" id="PF01477">
    <property type="entry name" value="PLAT"/>
    <property type="match status" value="1"/>
</dbReference>
<dbReference type="Ensembl" id="ENSCSRT00000008744.1">
    <property type="protein sequence ID" value="ENSCSRP00000008450.1"/>
    <property type="gene ID" value="ENSCSRG00000006275.1"/>
</dbReference>
<organism evidence="3 4">
    <name type="scientific">Chelydra serpentina</name>
    <name type="common">Snapping turtle</name>
    <name type="synonym">Testudo serpentina</name>
    <dbReference type="NCBI Taxonomy" id="8475"/>
    <lineage>
        <taxon>Eukaryota</taxon>
        <taxon>Metazoa</taxon>
        <taxon>Chordata</taxon>
        <taxon>Craniata</taxon>
        <taxon>Vertebrata</taxon>
        <taxon>Euteleostomi</taxon>
        <taxon>Archelosauria</taxon>
        <taxon>Testudinata</taxon>
        <taxon>Testudines</taxon>
        <taxon>Cryptodira</taxon>
        <taxon>Durocryptodira</taxon>
        <taxon>Americhelydia</taxon>
        <taxon>Chelydroidea</taxon>
        <taxon>Chelydridae</taxon>
        <taxon>Chelydra</taxon>
    </lineage>
</organism>
<feature type="domain" description="PLAT" evidence="2">
    <location>
        <begin position="2"/>
        <end position="119"/>
    </location>
</feature>
<accession>A0A8C3S6G4</accession>
<proteinExistence type="predicted"/>
<name>A0A8C3S6G4_CHESE</name>
<dbReference type="PANTHER" id="PTHR45901:SF3">
    <property type="entry name" value="LIPOXYGENASE HOMOLOGY DOMAIN-CONTAINING PROTEIN 1"/>
    <property type="match status" value="1"/>
</dbReference>
<evidence type="ECO:0000259" key="2">
    <source>
        <dbReference type="PROSITE" id="PS50095"/>
    </source>
</evidence>
<dbReference type="SUPFAM" id="SSF49723">
    <property type="entry name" value="Lipase/lipooxygenase domain (PLAT/LH2 domain)"/>
    <property type="match status" value="1"/>
</dbReference>
<dbReference type="Gene3D" id="2.60.60.20">
    <property type="entry name" value="PLAT/LH2 domain"/>
    <property type="match status" value="1"/>
</dbReference>
<evidence type="ECO:0000313" key="4">
    <source>
        <dbReference type="Proteomes" id="UP000694403"/>
    </source>
</evidence>
<dbReference type="FunFam" id="2.60.60.20:FF:000002">
    <property type="entry name" value="Arachidonate 5-lipoxygenase a"/>
    <property type="match status" value="1"/>
</dbReference>
<dbReference type="PROSITE" id="PS50095">
    <property type="entry name" value="PLAT"/>
    <property type="match status" value="1"/>
</dbReference>
<dbReference type="Proteomes" id="UP000694403">
    <property type="component" value="Unplaced"/>
</dbReference>
<keyword evidence="4" id="KW-1185">Reference proteome</keyword>
<dbReference type="PANTHER" id="PTHR45901">
    <property type="entry name" value="PROTEIN CBG12474"/>
    <property type="match status" value="1"/>
</dbReference>
<evidence type="ECO:0000256" key="1">
    <source>
        <dbReference type="PROSITE-ProRule" id="PRU00152"/>
    </source>
</evidence>
<comment type="caution">
    <text evidence="1">Lacks conserved residue(s) required for the propagation of feature annotation.</text>
</comment>
<dbReference type="InterPro" id="IPR042062">
    <property type="entry name" value="PLAT_LOX_verte"/>
</dbReference>
<reference evidence="3" key="1">
    <citation type="submission" date="2025-08" db="UniProtKB">
        <authorList>
            <consortium name="Ensembl"/>
        </authorList>
    </citation>
    <scope>IDENTIFICATION</scope>
</reference>
<dbReference type="InterPro" id="IPR001024">
    <property type="entry name" value="PLAT/LH2_dom"/>
</dbReference>
<dbReference type="InterPro" id="IPR036392">
    <property type="entry name" value="PLAT/LH2_dom_sf"/>
</dbReference>